<dbReference type="EC" id="3.6.1.31" evidence="7"/>
<dbReference type="InterPro" id="IPR002496">
    <property type="entry name" value="PRib_AMP_CycHydrolase_dom"/>
</dbReference>
<dbReference type="EC" id="3.5.4.19" evidence="8"/>
<protein>
    <recommendedName>
        <fullName evidence="9">Histidine biosynthesis bifunctional protein HisIE</fullName>
        <ecNumber evidence="8">3.5.4.19</ecNumber>
        <ecNumber evidence="7">3.6.1.31</ecNumber>
    </recommendedName>
</protein>
<dbReference type="SUPFAM" id="SSF141734">
    <property type="entry name" value="HisI-like"/>
    <property type="match status" value="1"/>
</dbReference>
<dbReference type="PATRIC" id="fig|1618450.3.peg.1659"/>
<feature type="domain" description="Phosphoribosyl-AMP cyclohydrolase" evidence="13">
    <location>
        <begin position="22"/>
        <end position="96"/>
    </location>
</feature>
<comment type="catalytic activity">
    <reaction evidence="2">
        <text>1-(5-phospho-beta-D-ribosyl)-ATP + H2O = 1-(5-phospho-beta-D-ribosyl)-5'-AMP + diphosphate + H(+)</text>
        <dbReference type="Rhea" id="RHEA:22828"/>
        <dbReference type="ChEBI" id="CHEBI:15377"/>
        <dbReference type="ChEBI" id="CHEBI:15378"/>
        <dbReference type="ChEBI" id="CHEBI:33019"/>
        <dbReference type="ChEBI" id="CHEBI:59457"/>
        <dbReference type="ChEBI" id="CHEBI:73183"/>
        <dbReference type="EC" id="3.6.1.31"/>
    </reaction>
</comment>
<comment type="similarity">
    <text evidence="6">In the N-terminal section; belongs to the PRA-CH family.</text>
</comment>
<keyword evidence="10" id="KW-0028">Amino-acid biosynthesis</keyword>
<dbReference type="AlphaFoldDB" id="A0A0G0PNL8"/>
<dbReference type="Proteomes" id="UP000034539">
    <property type="component" value="Unassembled WGS sequence"/>
</dbReference>
<dbReference type="PANTHER" id="PTHR42945">
    <property type="entry name" value="HISTIDINE BIOSYNTHESIS BIFUNCTIONAL PROTEIN"/>
    <property type="match status" value="1"/>
</dbReference>
<evidence type="ECO:0000256" key="4">
    <source>
        <dbReference type="ARBA" id="ARBA00005204"/>
    </source>
</evidence>
<sequence>MLIKNKLIPAIIQDYKSGLVYMLAYMNQSSIAKTIETKNVWFWSRKRKKLWMKGEESGNRLEVIEIYSDCDNDTFLVKVMLIGKNVCHTGNVSCFYKKFEVTI</sequence>
<dbReference type="FunFam" id="3.10.20.810:FF:000001">
    <property type="entry name" value="Histidine biosynthesis bifunctional protein HisIE"/>
    <property type="match status" value="1"/>
</dbReference>
<comment type="pathway">
    <text evidence="4">Amino-acid biosynthesis; L-histidine biosynthesis; L-histidine from 5-phospho-alpha-D-ribose 1-diphosphate: step 2/9.</text>
</comment>
<evidence type="ECO:0000256" key="1">
    <source>
        <dbReference type="ARBA" id="ARBA00000024"/>
    </source>
</evidence>
<evidence type="ECO:0000256" key="8">
    <source>
        <dbReference type="ARBA" id="ARBA00012721"/>
    </source>
</evidence>
<organism evidence="14 15">
    <name type="scientific">Candidatus Gottesmanbacteria bacterium GW2011_GWC2_39_8</name>
    <dbReference type="NCBI Taxonomy" id="1618450"/>
    <lineage>
        <taxon>Bacteria</taxon>
        <taxon>Candidatus Gottesmaniibacteriota</taxon>
    </lineage>
</organism>
<evidence type="ECO:0000256" key="11">
    <source>
        <dbReference type="ARBA" id="ARBA00022801"/>
    </source>
</evidence>
<evidence type="ECO:0000256" key="6">
    <source>
        <dbReference type="ARBA" id="ARBA00008299"/>
    </source>
</evidence>
<dbReference type="NCBIfam" id="NF000768">
    <property type="entry name" value="PRK00051.1"/>
    <property type="match status" value="1"/>
</dbReference>
<evidence type="ECO:0000256" key="12">
    <source>
        <dbReference type="ARBA" id="ARBA00023102"/>
    </source>
</evidence>
<evidence type="ECO:0000313" key="14">
    <source>
        <dbReference type="EMBL" id="KKR29804.1"/>
    </source>
</evidence>
<reference evidence="14 15" key="1">
    <citation type="journal article" date="2015" name="Nature">
        <title>rRNA introns, odd ribosomes, and small enigmatic genomes across a large radiation of phyla.</title>
        <authorList>
            <person name="Brown C.T."/>
            <person name="Hug L.A."/>
            <person name="Thomas B.C."/>
            <person name="Sharon I."/>
            <person name="Castelle C.J."/>
            <person name="Singh A."/>
            <person name="Wilkins M.J."/>
            <person name="Williams K.H."/>
            <person name="Banfield J.F."/>
        </authorList>
    </citation>
    <scope>NUCLEOTIDE SEQUENCE [LARGE SCALE GENOMIC DNA]</scope>
</reference>
<dbReference type="GO" id="GO:0000105">
    <property type="term" value="P:L-histidine biosynthetic process"/>
    <property type="evidence" value="ECO:0007669"/>
    <property type="project" value="UniProtKB-UniPathway"/>
</dbReference>
<evidence type="ECO:0000256" key="7">
    <source>
        <dbReference type="ARBA" id="ARBA00012414"/>
    </source>
</evidence>
<gene>
    <name evidence="14" type="ORF">UT63_C0115G0005</name>
</gene>
<dbReference type="EMBL" id="LBXN01000115">
    <property type="protein sequence ID" value="KKR29804.1"/>
    <property type="molecule type" value="Genomic_DNA"/>
</dbReference>
<evidence type="ECO:0000313" key="15">
    <source>
        <dbReference type="Proteomes" id="UP000034539"/>
    </source>
</evidence>
<dbReference type="Pfam" id="PF01502">
    <property type="entry name" value="PRA-CH"/>
    <property type="match status" value="1"/>
</dbReference>
<keyword evidence="11 14" id="KW-0378">Hydrolase</keyword>
<dbReference type="UniPathway" id="UPA00031">
    <property type="reaction ID" value="UER00008"/>
</dbReference>
<dbReference type="GO" id="GO:0004635">
    <property type="term" value="F:phosphoribosyl-AMP cyclohydrolase activity"/>
    <property type="evidence" value="ECO:0007669"/>
    <property type="project" value="UniProtKB-EC"/>
</dbReference>
<proteinExistence type="inferred from homology"/>
<evidence type="ECO:0000256" key="2">
    <source>
        <dbReference type="ARBA" id="ARBA00001460"/>
    </source>
</evidence>
<evidence type="ECO:0000259" key="13">
    <source>
        <dbReference type="Pfam" id="PF01502"/>
    </source>
</evidence>
<dbReference type="PANTHER" id="PTHR42945:SF1">
    <property type="entry name" value="HISTIDINE BIOSYNTHESIS BIFUNCTIONAL PROTEIN HIS7"/>
    <property type="match status" value="1"/>
</dbReference>
<evidence type="ECO:0000256" key="3">
    <source>
        <dbReference type="ARBA" id="ARBA00005169"/>
    </source>
</evidence>
<evidence type="ECO:0000256" key="5">
    <source>
        <dbReference type="ARBA" id="ARBA00007731"/>
    </source>
</evidence>
<name>A0A0G0PNL8_9BACT</name>
<keyword evidence="12" id="KW-0368">Histidine biosynthesis</keyword>
<dbReference type="GO" id="GO:0004636">
    <property type="term" value="F:phosphoribosyl-ATP diphosphatase activity"/>
    <property type="evidence" value="ECO:0007669"/>
    <property type="project" value="UniProtKB-EC"/>
</dbReference>
<evidence type="ECO:0000256" key="9">
    <source>
        <dbReference type="ARBA" id="ARBA00017720"/>
    </source>
</evidence>
<comment type="pathway">
    <text evidence="3">Amino-acid biosynthesis; L-histidine biosynthesis; L-histidine from 5-phospho-alpha-D-ribose 1-diphosphate: step 3/9.</text>
</comment>
<dbReference type="Gene3D" id="3.10.20.810">
    <property type="entry name" value="Phosphoribosyl-AMP cyclohydrolase"/>
    <property type="match status" value="1"/>
</dbReference>
<accession>A0A0G0PNL8</accession>
<dbReference type="InterPro" id="IPR038019">
    <property type="entry name" value="PRib_AMP_CycHydrolase_sf"/>
</dbReference>
<comment type="caution">
    <text evidence="14">The sequence shown here is derived from an EMBL/GenBank/DDBJ whole genome shotgun (WGS) entry which is preliminary data.</text>
</comment>
<comment type="catalytic activity">
    <reaction evidence="1">
        <text>1-(5-phospho-beta-D-ribosyl)-5'-AMP + H2O = 1-(5-phospho-beta-D-ribosyl)-5-[(5-phospho-beta-D-ribosylamino)methylideneamino]imidazole-4-carboxamide</text>
        <dbReference type="Rhea" id="RHEA:20049"/>
        <dbReference type="ChEBI" id="CHEBI:15377"/>
        <dbReference type="ChEBI" id="CHEBI:58435"/>
        <dbReference type="ChEBI" id="CHEBI:59457"/>
        <dbReference type="EC" id="3.5.4.19"/>
    </reaction>
</comment>
<evidence type="ECO:0000256" key="10">
    <source>
        <dbReference type="ARBA" id="ARBA00022605"/>
    </source>
</evidence>
<comment type="similarity">
    <text evidence="5">In the C-terminal section; belongs to the PRA-PH family.</text>
</comment>